<keyword evidence="4" id="KW-1015">Disulfide bond</keyword>
<dbReference type="Pfam" id="PF08742">
    <property type="entry name" value="C8"/>
    <property type="match status" value="1"/>
</dbReference>
<dbReference type="InterPro" id="IPR050780">
    <property type="entry name" value="Mucin_vWF_Thrombospondin_sf"/>
</dbReference>
<reference evidence="9" key="1">
    <citation type="submission" date="2025-08" db="UniProtKB">
        <authorList>
            <consortium name="RefSeq"/>
        </authorList>
    </citation>
    <scope>IDENTIFICATION</scope>
    <source>
        <tissue evidence="9">Sperm</tissue>
    </source>
</reference>
<feature type="compositionally biased region" description="Polar residues" evidence="6">
    <location>
        <begin position="695"/>
        <end position="713"/>
    </location>
</feature>
<dbReference type="PROSITE" id="PS51233">
    <property type="entry name" value="VWFD"/>
    <property type="match status" value="1"/>
</dbReference>
<dbReference type="PANTHER" id="PTHR11339">
    <property type="entry name" value="EXTRACELLULAR MATRIX GLYCOPROTEIN RELATED"/>
    <property type="match status" value="1"/>
</dbReference>
<dbReference type="InterPro" id="IPR014853">
    <property type="entry name" value="VWF/SSPO/ZAN-like_Cys-rich_dom"/>
</dbReference>
<name>A0AAJ7UJ98_PETMA</name>
<protein>
    <submittedName>
        <fullName evidence="9">Mucin-5AC-like</fullName>
    </submittedName>
</protein>
<evidence type="ECO:0000256" key="1">
    <source>
        <dbReference type="ARBA" id="ARBA00004613"/>
    </source>
</evidence>
<dbReference type="InterPro" id="IPR058753">
    <property type="entry name" value="TIL_OTOGL_Mucin"/>
</dbReference>
<feature type="compositionally biased region" description="Low complexity" evidence="6">
    <location>
        <begin position="874"/>
        <end position="891"/>
    </location>
</feature>
<dbReference type="SMART" id="SM00832">
    <property type="entry name" value="C8"/>
    <property type="match status" value="1"/>
</dbReference>
<dbReference type="GO" id="GO:0031012">
    <property type="term" value="C:extracellular matrix"/>
    <property type="evidence" value="ECO:0007669"/>
    <property type="project" value="TreeGrafter"/>
</dbReference>
<dbReference type="Pfam" id="PF00094">
    <property type="entry name" value="VWD"/>
    <property type="match status" value="1"/>
</dbReference>
<feature type="region of interest" description="Disordered" evidence="6">
    <location>
        <begin position="1291"/>
        <end position="1321"/>
    </location>
</feature>
<evidence type="ECO:0000313" key="9">
    <source>
        <dbReference type="RefSeq" id="XP_032837327.1"/>
    </source>
</evidence>
<feature type="region of interest" description="Disordered" evidence="6">
    <location>
        <begin position="695"/>
        <end position="725"/>
    </location>
</feature>
<gene>
    <name evidence="9" type="primary">LOC116958706</name>
</gene>
<proteinExistence type="predicted"/>
<dbReference type="PANTHER" id="PTHR11339:SF272">
    <property type="entry name" value="BMP-BINDING ENDOTHELIAL REGULATOR PROTEIN"/>
    <property type="match status" value="1"/>
</dbReference>
<organism evidence="8 9">
    <name type="scientific">Petromyzon marinus</name>
    <name type="common">Sea lamprey</name>
    <dbReference type="NCBI Taxonomy" id="7757"/>
    <lineage>
        <taxon>Eukaryota</taxon>
        <taxon>Metazoa</taxon>
        <taxon>Chordata</taxon>
        <taxon>Craniata</taxon>
        <taxon>Vertebrata</taxon>
        <taxon>Cyclostomata</taxon>
        <taxon>Hyperoartia</taxon>
        <taxon>Petromyzontiformes</taxon>
        <taxon>Petromyzontidae</taxon>
        <taxon>Petromyzon</taxon>
    </lineage>
</organism>
<feature type="region of interest" description="Disordered" evidence="6">
    <location>
        <begin position="872"/>
        <end position="891"/>
    </location>
</feature>
<evidence type="ECO:0000259" key="7">
    <source>
        <dbReference type="PROSITE" id="PS51233"/>
    </source>
</evidence>
<dbReference type="GO" id="GO:0001568">
    <property type="term" value="P:blood vessel development"/>
    <property type="evidence" value="ECO:0007669"/>
    <property type="project" value="TreeGrafter"/>
</dbReference>
<feature type="region of interest" description="Disordered" evidence="6">
    <location>
        <begin position="506"/>
        <end position="591"/>
    </location>
</feature>
<feature type="compositionally biased region" description="Polar residues" evidence="6">
    <location>
        <begin position="565"/>
        <end position="591"/>
    </location>
</feature>
<evidence type="ECO:0000256" key="4">
    <source>
        <dbReference type="ARBA" id="ARBA00023157"/>
    </source>
</evidence>
<comment type="subcellular location">
    <subcellularLocation>
        <location evidence="1">Secreted</location>
    </subcellularLocation>
</comment>
<dbReference type="Pfam" id="PF25962">
    <property type="entry name" value="TIL_OTOGL_Mucin"/>
    <property type="match status" value="1"/>
</dbReference>
<dbReference type="InterPro" id="IPR001846">
    <property type="entry name" value="VWF_type-D"/>
</dbReference>
<dbReference type="SMART" id="SM00216">
    <property type="entry name" value="VWD"/>
    <property type="match status" value="1"/>
</dbReference>
<dbReference type="Proteomes" id="UP001318040">
    <property type="component" value="Chromosome 80"/>
</dbReference>
<evidence type="ECO:0000256" key="5">
    <source>
        <dbReference type="ARBA" id="ARBA00023180"/>
    </source>
</evidence>
<feature type="compositionally biased region" description="Polar residues" evidence="6">
    <location>
        <begin position="515"/>
        <end position="557"/>
    </location>
</feature>
<accession>A0AAJ7UJ98</accession>
<keyword evidence="5" id="KW-0325">Glycoprotein</keyword>
<keyword evidence="3" id="KW-0732">Signal</keyword>
<dbReference type="KEGG" id="pmrn:116958706"/>
<evidence type="ECO:0000256" key="6">
    <source>
        <dbReference type="SAM" id="MobiDB-lite"/>
    </source>
</evidence>
<feature type="compositionally biased region" description="Polar residues" evidence="6">
    <location>
        <begin position="1291"/>
        <end position="1309"/>
    </location>
</feature>
<keyword evidence="8" id="KW-1185">Reference proteome</keyword>
<evidence type="ECO:0000313" key="8">
    <source>
        <dbReference type="Proteomes" id="UP001318040"/>
    </source>
</evidence>
<feature type="region of interest" description="Disordered" evidence="6">
    <location>
        <begin position="1148"/>
        <end position="1185"/>
    </location>
</feature>
<sequence length="1703" mass="181291">MSHRLSVRCEPGCGCPRGLLADGVGGCVAPRDCPCSRNGRSYSSGGTVTTKCEKCLPFRLIRTHTRTHVHTPTHTRRWRGGDLCLLLSCVRASVCPSTCRGGQWACQARRQEPCLSTCSVFGDGHYSSFDGRQFVLDGSCEFVVAQDYCGDQQQQQGTFRVITENLPCGTSGTTCSRAVRIILEDVEIYLHDGNYSASRVGPAASPERRHTVVSRGLYLVVSTAVGLTLTWDRRTSLTLSLPPSYQVGGGGGAGVGGVGVGRREIGGRVCGLCGNNNGDVSDDFVGRDGARVASPTALARGWRAAPSTALVAMDPCRANPYRQVWAQRRCAVIGGDAFAECHAQVYHVPYLEACVRDACACDGGGDCECVCTAVAAYARACRDHGVCVHWRTPDMCPVFCDFYNEEGECTWHYSACSALSAICPTAPGGNLSSELNTLEGCYPRCVKARPYWDEESHRCVALRECPCYVDGVRLAHNATNVIVATTTTCDCVSGVPQCRDLAATTPVAPTSSAAQVSSASPTKPDSEHSSASPTKPDSEHSSASPTKPDSEHSSASPTKPDVAHTTLSTSPSPVSGTAAASTTVRKTSTELTVKPAEWSPWLNVSVPTPDNEGDVETIERIRNAGVDVCPEPVGVQCRAVMYPGRDVSTLGQKVICDRLVGLICRNADQSGPRPLCLDYAVKFLCAPATGPTTTMRPTAATSSVAPGVSLSSVPTPPWEANSTEPDIKPAEWTRWFDVSAPTPDNEGDIETIQKVRNAGVGVCSEPVGVQCQAVMYPGRDVSTLGQKVICDRLVGLICRNADQSGPRPLCLNYAVKFLCAPATRPTTTTTTMMTTVATSSIAPPVSLKSASSPTPADSPNVRCIVSSVSRSPEAPGLTKTTTTVAGPTPAASTELTVKPAEWSPWLNVSTPTPDNEGDVETIERIRNAGVDVCPEPMAVQCQAVMYPGRDVSTLGQKVICDRLVGLICRNADQSGSRPLCLDYAVKFLCAPATGPTTTMRPTAATSSVAPGVSLSSVPTPPWEANSTEPDIKPAEWTRWFDVSAPTPDNEGDIETIQKVRNAGVGVCSEPVGVQCQAVMYPGRDVATLGQKVICDRLVGLICRNADQSGPRPLCLNYAVKFLCAPRTRPTTMTTTTMTTVATSSIAPPVSLKSASSPTPADRSPEAPGLTKTTTTVAGPTPAASTELTVKPAEWSPWLNVSTPTPDNEGDVETIERIRNAGVDVCPEPVAVQCRAVMYPGRDVSTLGQKVICDRLVGLICRNADQSGPRPLCLDYAVKFLCAPATGPTTTMRPTAATSSVAPGVSLSSVPTPPWEANSTEPDIKPAEWTRWFDVSAPTPDNEGDIETIQKVRNAGVGVCSEPVGVQCQAVMYPGRDVSTLGQKVICDRLVGLICRNADQSGPRPLCLNYAVRFLCGAKSNITAATTTPPPPPGTPAGLFTKRSCARDWRRWLRATVAVLRYPLHYYTLQVIPDLCLRRPSAATTTLSPATVCKEEERPVTACVSLFVHSCTGAQRVVVTKSCDWSASECHKHGSFPVATTRPGECCPHYQCVCPEDCAVPACSPGSVLMELMESSAQNSCCRSYECVPQPSPTCEYNGKMYQVGEQWNKDNCSFLECTESQGSALLREHQITCLEPQYPHTCTNVSVVYDVHGCCITYKCNDAAPQESCQPQNFWTVISVGDCSSKGPVEVTKCVGTCFSSTL</sequence>
<keyword evidence="2" id="KW-0964">Secreted</keyword>
<dbReference type="RefSeq" id="XP_032837327.1">
    <property type="nucleotide sequence ID" value="XM_032981436.1"/>
</dbReference>
<feature type="domain" description="VWFD" evidence="7">
    <location>
        <begin position="116"/>
        <end position="317"/>
    </location>
</feature>
<feature type="compositionally biased region" description="Polar residues" evidence="6">
    <location>
        <begin position="999"/>
        <end position="1017"/>
    </location>
</feature>
<feature type="region of interest" description="Disordered" evidence="6">
    <location>
        <begin position="999"/>
        <end position="1029"/>
    </location>
</feature>
<dbReference type="GO" id="GO:0045765">
    <property type="term" value="P:regulation of angiogenesis"/>
    <property type="evidence" value="ECO:0007669"/>
    <property type="project" value="TreeGrafter"/>
</dbReference>
<evidence type="ECO:0000256" key="2">
    <source>
        <dbReference type="ARBA" id="ARBA00022525"/>
    </source>
</evidence>
<evidence type="ECO:0000256" key="3">
    <source>
        <dbReference type="ARBA" id="ARBA00022729"/>
    </source>
</evidence>
<dbReference type="GO" id="GO:0005615">
    <property type="term" value="C:extracellular space"/>
    <property type="evidence" value="ECO:0007669"/>
    <property type="project" value="TreeGrafter"/>
</dbReference>
<feature type="compositionally biased region" description="Low complexity" evidence="6">
    <location>
        <begin position="1166"/>
        <end position="1185"/>
    </location>
</feature>
<dbReference type="Pfam" id="PF13330">
    <property type="entry name" value="Mucin2_WxxW"/>
    <property type="match status" value="6"/>
</dbReference>
<dbReference type="InterPro" id="IPR025155">
    <property type="entry name" value="WxxW_domain"/>
</dbReference>